<dbReference type="EMBL" id="VBOW01000043">
    <property type="protein sequence ID" value="TMQ57971.1"/>
    <property type="molecule type" value="Genomic_DNA"/>
</dbReference>
<name>A0A538T2W9_UNCEI</name>
<sequence length="77" mass="8409">MSEALSPLTLELLTWISSRPRTYAEAMEAWRSNCPRQPVWDDALAEGLIVVVRGDGPARGAEVTLTARGRALLDGRS</sequence>
<comment type="caution">
    <text evidence="1">The sequence shown here is derived from an EMBL/GenBank/DDBJ whole genome shotgun (WGS) entry which is preliminary data.</text>
</comment>
<gene>
    <name evidence="1" type="ORF">E6K76_09170</name>
</gene>
<dbReference type="AlphaFoldDB" id="A0A538T2W9"/>
<proteinExistence type="predicted"/>
<evidence type="ECO:0000313" key="1">
    <source>
        <dbReference type="EMBL" id="TMQ57971.1"/>
    </source>
</evidence>
<reference evidence="1 2" key="1">
    <citation type="journal article" date="2019" name="Nat. Microbiol.">
        <title>Mediterranean grassland soil C-N compound turnover is dependent on rainfall and depth, and is mediated by genomically divergent microorganisms.</title>
        <authorList>
            <person name="Diamond S."/>
            <person name="Andeer P.F."/>
            <person name="Li Z."/>
            <person name="Crits-Christoph A."/>
            <person name="Burstein D."/>
            <person name="Anantharaman K."/>
            <person name="Lane K.R."/>
            <person name="Thomas B.C."/>
            <person name="Pan C."/>
            <person name="Northen T.R."/>
            <person name="Banfield J.F."/>
        </authorList>
    </citation>
    <scope>NUCLEOTIDE SEQUENCE [LARGE SCALE GENOMIC DNA]</scope>
    <source>
        <strain evidence="1">WS_6</strain>
    </source>
</reference>
<protein>
    <submittedName>
        <fullName evidence="1">Uncharacterized protein</fullName>
    </submittedName>
</protein>
<evidence type="ECO:0000313" key="2">
    <source>
        <dbReference type="Proteomes" id="UP000316852"/>
    </source>
</evidence>
<organism evidence="1 2">
    <name type="scientific">Eiseniibacteriota bacterium</name>
    <dbReference type="NCBI Taxonomy" id="2212470"/>
    <lineage>
        <taxon>Bacteria</taxon>
        <taxon>Candidatus Eiseniibacteriota</taxon>
    </lineage>
</organism>
<accession>A0A538T2W9</accession>
<dbReference type="Proteomes" id="UP000316852">
    <property type="component" value="Unassembled WGS sequence"/>
</dbReference>